<protein>
    <submittedName>
        <fullName evidence="1">Uncharacterized protein</fullName>
    </submittedName>
</protein>
<comment type="caution">
    <text evidence="1">The sequence shown here is derived from an EMBL/GenBank/DDBJ whole genome shotgun (WGS) entry which is preliminary data.</text>
</comment>
<organism evidence="1 2">
    <name type="scientific">Fibrisoma limi BUZ 3</name>
    <dbReference type="NCBI Taxonomy" id="1185876"/>
    <lineage>
        <taxon>Bacteria</taxon>
        <taxon>Pseudomonadati</taxon>
        <taxon>Bacteroidota</taxon>
        <taxon>Cytophagia</taxon>
        <taxon>Cytophagales</taxon>
        <taxon>Spirosomataceae</taxon>
        <taxon>Fibrisoma</taxon>
    </lineage>
</organism>
<name>I2GKP9_9BACT</name>
<proteinExistence type="predicted"/>
<dbReference type="STRING" id="1185876.BN8_03649"/>
<dbReference type="Proteomes" id="UP000009309">
    <property type="component" value="Unassembled WGS sequence"/>
</dbReference>
<evidence type="ECO:0000313" key="1">
    <source>
        <dbReference type="EMBL" id="CCH54475.1"/>
    </source>
</evidence>
<evidence type="ECO:0000313" key="2">
    <source>
        <dbReference type="Proteomes" id="UP000009309"/>
    </source>
</evidence>
<accession>I2GKP9</accession>
<dbReference type="EMBL" id="CAIT01000007">
    <property type="protein sequence ID" value="CCH54475.1"/>
    <property type="molecule type" value="Genomic_DNA"/>
</dbReference>
<dbReference type="AlphaFoldDB" id="I2GKP9"/>
<gene>
    <name evidence="1" type="ORF">BN8_03649</name>
</gene>
<sequence>MTSVGSSSGDLLNTTLFPMSQALPLTDHRTTMNVNDVPPFRQYFDGLVAQKKQTIHKASDQDAFDAAVKHVAEVFGFVPDFEFAAWKARKNARKLKNSPEKGKKLA</sequence>
<keyword evidence="2" id="KW-1185">Reference proteome</keyword>
<reference evidence="1 2" key="1">
    <citation type="journal article" date="2012" name="J. Bacteriol.">
        <title>Genome Sequence of the Filamentous Bacterium Fibrisoma limi BUZ 3T.</title>
        <authorList>
            <person name="Filippini M."/>
            <person name="Qi W."/>
            <person name="Jaenicke S."/>
            <person name="Goesmann A."/>
            <person name="Smits T.H."/>
            <person name="Bagheri H.C."/>
        </authorList>
    </citation>
    <scope>NUCLEOTIDE SEQUENCE [LARGE SCALE GENOMIC DNA]</scope>
    <source>
        <strain evidence="2">BUZ 3T</strain>
    </source>
</reference>